<reference evidence="3 4" key="3">
    <citation type="submission" date="2019-11" db="EMBL/GenBank/DDBJ databases">
        <title>A de novo genome assembly of a pear dwarfing rootstock.</title>
        <authorList>
            <person name="Wang F."/>
            <person name="Wang J."/>
            <person name="Li S."/>
            <person name="Zhang Y."/>
            <person name="Fang M."/>
            <person name="Ma L."/>
            <person name="Zhao Y."/>
            <person name="Jiang S."/>
        </authorList>
    </citation>
    <scope>NUCLEOTIDE SEQUENCE [LARGE SCALE GENOMIC DNA]</scope>
    <source>
        <strain evidence="3">S2</strain>
        <tissue evidence="3">Leaf</tissue>
    </source>
</reference>
<reference evidence="4" key="2">
    <citation type="submission" date="2019-10" db="EMBL/GenBank/DDBJ databases">
        <title>A de novo genome assembly of a pear dwarfing rootstock.</title>
        <authorList>
            <person name="Wang F."/>
            <person name="Wang J."/>
            <person name="Li S."/>
            <person name="Zhang Y."/>
            <person name="Fang M."/>
            <person name="Ma L."/>
            <person name="Zhao Y."/>
            <person name="Jiang S."/>
        </authorList>
    </citation>
    <scope>NUCLEOTIDE SEQUENCE [LARGE SCALE GENOMIC DNA]</scope>
</reference>
<dbReference type="CDD" id="cd09272">
    <property type="entry name" value="RNase_HI_RT_Ty1"/>
    <property type="match status" value="1"/>
</dbReference>
<evidence type="ECO:0000256" key="1">
    <source>
        <dbReference type="SAM" id="MobiDB-lite"/>
    </source>
</evidence>
<dbReference type="InterPro" id="IPR013103">
    <property type="entry name" value="RVT_2"/>
</dbReference>
<feature type="region of interest" description="Disordered" evidence="1">
    <location>
        <begin position="1"/>
        <end position="23"/>
    </location>
</feature>
<dbReference type="Pfam" id="PF14223">
    <property type="entry name" value="Retrotran_gag_2"/>
    <property type="match status" value="1"/>
</dbReference>
<evidence type="ECO:0000259" key="2">
    <source>
        <dbReference type="PROSITE" id="PS50994"/>
    </source>
</evidence>
<feature type="domain" description="Integrase catalytic" evidence="2">
    <location>
        <begin position="190"/>
        <end position="358"/>
    </location>
</feature>
<evidence type="ECO:0000313" key="4">
    <source>
        <dbReference type="Proteomes" id="UP000327157"/>
    </source>
</evidence>
<accession>A0A5N5G0J7</accession>
<dbReference type="SUPFAM" id="SSF53098">
    <property type="entry name" value="Ribonuclease H-like"/>
    <property type="match status" value="1"/>
</dbReference>
<dbReference type="OrthoDB" id="1166653at2759"/>
<dbReference type="AlphaFoldDB" id="A0A5N5G0J7"/>
<dbReference type="InterPro" id="IPR012337">
    <property type="entry name" value="RNaseH-like_sf"/>
</dbReference>
<dbReference type="EMBL" id="SMOL01000559">
    <property type="protein sequence ID" value="KAB2607321.1"/>
    <property type="molecule type" value="Genomic_DNA"/>
</dbReference>
<dbReference type="PANTHER" id="PTHR47481">
    <property type="match status" value="1"/>
</dbReference>
<dbReference type="Gene3D" id="3.30.420.10">
    <property type="entry name" value="Ribonuclease H-like superfamily/Ribonuclease H"/>
    <property type="match status" value="1"/>
</dbReference>
<dbReference type="Pfam" id="PF07727">
    <property type="entry name" value="RVT_2"/>
    <property type="match status" value="1"/>
</dbReference>
<sequence>MASPSATASPSESVPIPNPNPFSNPNSSPYTSLTIQNIGSMVPIKLKRSNYLPWCALFAPILRRYRLLGIVDGTEPCPSPLMPDRTLNPAFEVWYEKDQNLLIWFNSTLSEEVIPFTVGVSSSRDLWLKLEQRFGGISDAHVHQLRSRLQSIQKGSQSMSDYLQELKEISDSLTAAGAPISDRDLIAATLAGLPDDHDALDCYDRMNPEISGRIPPSKLQAMCARSSAKSPPTWLIDSGATSHITNDISNIHSPTPYNGEDKVYIGDGKGGEFVNSSLQAFLQLHGISHQLSCPHTPEQNGCVERKHRHLVETARTLLVASHYNWFLDQIDISNAFLHGDLQEEVFMQQPPGFTDSHLPNHVCKLHKSLYGLKQAPRACWSAKKQPTVARSSTEAEYRSLAHTAAEITWICKVFHDFGFPLSSKPTIWCDNISAISLASNPVFHARTKHVEIDYHYIRELVLANLLQVQYVCTEDQIADIHTKSLTKNRFLLLQSKLSLGTPTCSQLSLRGCKDEDAKS</sequence>
<gene>
    <name evidence="3" type="ORF">D8674_007038</name>
</gene>
<evidence type="ECO:0000313" key="3">
    <source>
        <dbReference type="EMBL" id="KAB2607321.1"/>
    </source>
</evidence>
<name>A0A5N5G0J7_9ROSA</name>
<keyword evidence="4" id="KW-1185">Reference proteome</keyword>
<dbReference type="PANTHER" id="PTHR47481:SF31">
    <property type="entry name" value="OS01G0873500 PROTEIN"/>
    <property type="match status" value="1"/>
</dbReference>
<dbReference type="PROSITE" id="PS50994">
    <property type="entry name" value="INTEGRASE"/>
    <property type="match status" value="1"/>
</dbReference>
<dbReference type="InterPro" id="IPR043502">
    <property type="entry name" value="DNA/RNA_pol_sf"/>
</dbReference>
<dbReference type="InterPro" id="IPR001584">
    <property type="entry name" value="Integrase_cat-core"/>
</dbReference>
<reference evidence="3 4" key="1">
    <citation type="submission" date="2019-09" db="EMBL/GenBank/DDBJ databases">
        <authorList>
            <person name="Ou C."/>
        </authorList>
    </citation>
    <scope>NUCLEOTIDE SEQUENCE [LARGE SCALE GENOMIC DNA]</scope>
    <source>
        <strain evidence="3">S2</strain>
        <tissue evidence="3">Leaf</tissue>
    </source>
</reference>
<protein>
    <recommendedName>
        <fullName evidence="2">Integrase catalytic domain-containing protein</fullName>
    </recommendedName>
</protein>
<dbReference type="SUPFAM" id="SSF56672">
    <property type="entry name" value="DNA/RNA polymerases"/>
    <property type="match status" value="1"/>
</dbReference>
<dbReference type="GO" id="GO:0015074">
    <property type="term" value="P:DNA integration"/>
    <property type="evidence" value="ECO:0007669"/>
    <property type="project" value="InterPro"/>
</dbReference>
<proteinExistence type="predicted"/>
<dbReference type="InterPro" id="IPR036397">
    <property type="entry name" value="RNaseH_sf"/>
</dbReference>
<feature type="compositionally biased region" description="Low complexity" evidence="1">
    <location>
        <begin position="1"/>
        <end position="15"/>
    </location>
</feature>
<dbReference type="Proteomes" id="UP000327157">
    <property type="component" value="Chromosome 11"/>
</dbReference>
<comment type="caution">
    <text evidence="3">The sequence shown here is derived from an EMBL/GenBank/DDBJ whole genome shotgun (WGS) entry which is preliminary data.</text>
</comment>
<dbReference type="GO" id="GO:0003676">
    <property type="term" value="F:nucleic acid binding"/>
    <property type="evidence" value="ECO:0007669"/>
    <property type="project" value="InterPro"/>
</dbReference>
<organism evidence="3 4">
    <name type="scientific">Pyrus ussuriensis x Pyrus communis</name>
    <dbReference type="NCBI Taxonomy" id="2448454"/>
    <lineage>
        <taxon>Eukaryota</taxon>
        <taxon>Viridiplantae</taxon>
        <taxon>Streptophyta</taxon>
        <taxon>Embryophyta</taxon>
        <taxon>Tracheophyta</taxon>
        <taxon>Spermatophyta</taxon>
        <taxon>Magnoliopsida</taxon>
        <taxon>eudicotyledons</taxon>
        <taxon>Gunneridae</taxon>
        <taxon>Pentapetalae</taxon>
        <taxon>rosids</taxon>
        <taxon>fabids</taxon>
        <taxon>Rosales</taxon>
        <taxon>Rosaceae</taxon>
        <taxon>Amygdaloideae</taxon>
        <taxon>Maleae</taxon>
        <taxon>Pyrus</taxon>
    </lineage>
</organism>